<dbReference type="Gene3D" id="3.40.50.300">
    <property type="entry name" value="P-loop containing nucleotide triphosphate hydrolases"/>
    <property type="match status" value="1"/>
</dbReference>
<reference evidence="10" key="1">
    <citation type="journal article" date="2014" name="Int. J. Syst. Evol. Microbiol.">
        <title>Complete genome sequence of Corynebacterium casei LMG S-19264T (=DSM 44701T), isolated from a smear-ripened cheese.</title>
        <authorList>
            <consortium name="US DOE Joint Genome Institute (JGI-PGF)"/>
            <person name="Walter F."/>
            <person name="Albersmeier A."/>
            <person name="Kalinowski J."/>
            <person name="Ruckert C."/>
        </authorList>
    </citation>
    <scope>NUCLEOTIDE SEQUENCE</scope>
    <source>
        <strain evidence="10">CGMCC 1.15095</strain>
    </source>
</reference>
<dbReference type="InterPro" id="IPR027417">
    <property type="entry name" value="P-loop_NTPase"/>
</dbReference>
<dbReference type="RefSeq" id="WP_188772677.1">
    <property type="nucleotide sequence ID" value="NZ_BMHK01000031.1"/>
</dbReference>
<dbReference type="GO" id="GO:0005737">
    <property type="term" value="C:cytoplasm"/>
    <property type="evidence" value="ECO:0007669"/>
    <property type="project" value="TreeGrafter"/>
</dbReference>
<evidence type="ECO:0000256" key="2">
    <source>
        <dbReference type="ARBA" id="ARBA00008420"/>
    </source>
</evidence>
<comment type="pathway">
    <text evidence="1">Carbohydrate acid metabolism.</text>
</comment>
<evidence type="ECO:0000313" key="11">
    <source>
        <dbReference type="Proteomes" id="UP000608154"/>
    </source>
</evidence>
<accession>A0A916TUW0</accession>
<dbReference type="CDD" id="cd02021">
    <property type="entry name" value="GntK"/>
    <property type="match status" value="1"/>
</dbReference>
<evidence type="ECO:0000256" key="5">
    <source>
        <dbReference type="ARBA" id="ARBA00022741"/>
    </source>
</evidence>
<comment type="catalytic activity">
    <reaction evidence="8 9">
        <text>D-gluconate + ATP = 6-phospho-D-gluconate + ADP + H(+)</text>
        <dbReference type="Rhea" id="RHEA:19433"/>
        <dbReference type="ChEBI" id="CHEBI:15378"/>
        <dbReference type="ChEBI" id="CHEBI:18391"/>
        <dbReference type="ChEBI" id="CHEBI:30616"/>
        <dbReference type="ChEBI" id="CHEBI:58759"/>
        <dbReference type="ChEBI" id="CHEBI:456216"/>
        <dbReference type="EC" id="2.7.1.12"/>
    </reaction>
</comment>
<comment type="similarity">
    <text evidence="2 9">Belongs to the gluconokinase GntK/GntV family.</text>
</comment>
<evidence type="ECO:0000256" key="3">
    <source>
        <dbReference type="ARBA" id="ARBA00012054"/>
    </source>
</evidence>
<evidence type="ECO:0000256" key="1">
    <source>
        <dbReference type="ARBA" id="ARBA00004761"/>
    </source>
</evidence>
<dbReference type="Pfam" id="PF13671">
    <property type="entry name" value="AAA_33"/>
    <property type="match status" value="1"/>
</dbReference>
<evidence type="ECO:0000256" key="4">
    <source>
        <dbReference type="ARBA" id="ARBA00022679"/>
    </source>
</evidence>
<evidence type="ECO:0000256" key="9">
    <source>
        <dbReference type="RuleBase" id="RU363066"/>
    </source>
</evidence>
<evidence type="ECO:0000256" key="8">
    <source>
        <dbReference type="ARBA" id="ARBA00048090"/>
    </source>
</evidence>
<reference evidence="10" key="2">
    <citation type="submission" date="2020-09" db="EMBL/GenBank/DDBJ databases">
        <authorList>
            <person name="Sun Q."/>
            <person name="Zhou Y."/>
        </authorList>
    </citation>
    <scope>NUCLEOTIDE SEQUENCE</scope>
    <source>
        <strain evidence="10">CGMCC 1.15095</strain>
    </source>
</reference>
<dbReference type="EC" id="2.7.1.12" evidence="3 9"/>
<dbReference type="EMBL" id="BMHK01000031">
    <property type="protein sequence ID" value="GGC11744.1"/>
    <property type="molecule type" value="Genomic_DNA"/>
</dbReference>
<dbReference type="PANTHER" id="PTHR43442:SF3">
    <property type="entry name" value="GLUCONOKINASE-RELATED"/>
    <property type="match status" value="1"/>
</dbReference>
<dbReference type="GO" id="GO:0005975">
    <property type="term" value="P:carbohydrate metabolic process"/>
    <property type="evidence" value="ECO:0007669"/>
    <property type="project" value="InterPro"/>
</dbReference>
<organism evidence="10 11">
    <name type="scientific">Novosphingobium endophyticum</name>
    <dbReference type="NCBI Taxonomy" id="1955250"/>
    <lineage>
        <taxon>Bacteria</taxon>
        <taxon>Pseudomonadati</taxon>
        <taxon>Pseudomonadota</taxon>
        <taxon>Alphaproteobacteria</taxon>
        <taxon>Sphingomonadales</taxon>
        <taxon>Sphingomonadaceae</taxon>
        <taxon>Novosphingobium</taxon>
    </lineage>
</organism>
<keyword evidence="11" id="KW-1185">Reference proteome</keyword>
<sequence length="169" mass="19022">MGPSGCGKSALARALAAQCDWRFIEGDDHHLPRNIAKMAQGTPLNDEDRQPFFDSIGPAIQDGALPAAVSCSALRRAHRDQLRRNAPDILFVWIDVPPQELWRRVQDRADHFMPVSLLRDQLATLEPPTPPERFVKIDGMLLPADQLEDVLHHLRSFRRNPQAAPRRSA</sequence>
<dbReference type="Proteomes" id="UP000608154">
    <property type="component" value="Unassembled WGS sequence"/>
</dbReference>
<protein>
    <recommendedName>
        <fullName evidence="3 9">Gluconokinase</fullName>
        <ecNumber evidence="3 9">2.7.1.12</ecNumber>
    </recommendedName>
</protein>
<keyword evidence="5 9" id="KW-0547">Nucleotide-binding</keyword>
<keyword evidence="4 9" id="KW-0808">Transferase</keyword>
<gene>
    <name evidence="10" type="ORF">GCM10011494_33180</name>
</gene>
<proteinExistence type="inferred from homology"/>
<dbReference type="GO" id="GO:0005524">
    <property type="term" value="F:ATP binding"/>
    <property type="evidence" value="ECO:0007669"/>
    <property type="project" value="UniProtKB-KW"/>
</dbReference>
<keyword evidence="7 9" id="KW-0067">ATP-binding</keyword>
<dbReference type="PANTHER" id="PTHR43442">
    <property type="entry name" value="GLUCONOKINASE-RELATED"/>
    <property type="match status" value="1"/>
</dbReference>
<dbReference type="NCBIfam" id="TIGR01313">
    <property type="entry name" value="therm_gnt_kin"/>
    <property type="match status" value="1"/>
</dbReference>
<name>A0A916TUW0_9SPHN</name>
<dbReference type="AlphaFoldDB" id="A0A916TUW0"/>
<evidence type="ECO:0000256" key="7">
    <source>
        <dbReference type="ARBA" id="ARBA00022840"/>
    </source>
</evidence>
<dbReference type="GO" id="GO:0046316">
    <property type="term" value="F:gluconokinase activity"/>
    <property type="evidence" value="ECO:0007669"/>
    <property type="project" value="UniProtKB-EC"/>
</dbReference>
<keyword evidence="6 9" id="KW-0418">Kinase</keyword>
<comment type="caution">
    <text evidence="10">The sequence shown here is derived from an EMBL/GenBank/DDBJ whole genome shotgun (WGS) entry which is preliminary data.</text>
</comment>
<evidence type="ECO:0000256" key="6">
    <source>
        <dbReference type="ARBA" id="ARBA00022777"/>
    </source>
</evidence>
<dbReference type="InterPro" id="IPR006001">
    <property type="entry name" value="Therm_gnt_kin"/>
</dbReference>
<dbReference type="SUPFAM" id="SSF52540">
    <property type="entry name" value="P-loop containing nucleoside triphosphate hydrolases"/>
    <property type="match status" value="1"/>
</dbReference>
<evidence type="ECO:0000313" key="10">
    <source>
        <dbReference type="EMBL" id="GGC11744.1"/>
    </source>
</evidence>